<gene>
    <name evidence="2" type="ORF">CAPTEDRAFT_152088</name>
</gene>
<reference evidence="4" key="1">
    <citation type="submission" date="2012-12" db="EMBL/GenBank/DDBJ databases">
        <authorList>
            <person name="Hellsten U."/>
            <person name="Grimwood J."/>
            <person name="Chapman J.A."/>
            <person name="Shapiro H."/>
            <person name="Aerts A."/>
            <person name="Otillar R.P."/>
            <person name="Terry A.Y."/>
            <person name="Boore J.L."/>
            <person name="Simakov O."/>
            <person name="Marletaz F."/>
            <person name="Cho S.-J."/>
            <person name="Edsinger-Gonzales E."/>
            <person name="Havlak P."/>
            <person name="Kuo D.-H."/>
            <person name="Larsson T."/>
            <person name="Lv J."/>
            <person name="Arendt D."/>
            <person name="Savage R."/>
            <person name="Osoegawa K."/>
            <person name="de Jong P."/>
            <person name="Lindberg D.R."/>
            <person name="Seaver E.C."/>
            <person name="Weisblat D.A."/>
            <person name="Putnam N.H."/>
            <person name="Grigoriev I.V."/>
            <person name="Rokhsar D.S."/>
        </authorList>
    </citation>
    <scope>NUCLEOTIDE SEQUENCE</scope>
    <source>
        <strain evidence="4">I ESC-2004</strain>
    </source>
</reference>
<evidence type="ECO:0000313" key="3">
    <source>
        <dbReference type="EnsemblMetazoa" id="CapteP152088"/>
    </source>
</evidence>
<reference evidence="2 4" key="2">
    <citation type="journal article" date="2013" name="Nature">
        <title>Insights into bilaterian evolution from three spiralian genomes.</title>
        <authorList>
            <person name="Simakov O."/>
            <person name="Marletaz F."/>
            <person name="Cho S.J."/>
            <person name="Edsinger-Gonzales E."/>
            <person name="Havlak P."/>
            <person name="Hellsten U."/>
            <person name="Kuo D.H."/>
            <person name="Larsson T."/>
            <person name="Lv J."/>
            <person name="Arendt D."/>
            <person name="Savage R."/>
            <person name="Osoegawa K."/>
            <person name="de Jong P."/>
            <person name="Grimwood J."/>
            <person name="Chapman J.A."/>
            <person name="Shapiro H."/>
            <person name="Aerts A."/>
            <person name="Otillar R.P."/>
            <person name="Terry A.Y."/>
            <person name="Boore J.L."/>
            <person name="Grigoriev I.V."/>
            <person name="Lindberg D.R."/>
            <person name="Seaver E.C."/>
            <person name="Weisblat D.A."/>
            <person name="Putnam N.H."/>
            <person name="Rokhsar D.S."/>
        </authorList>
    </citation>
    <scope>NUCLEOTIDE SEQUENCE</scope>
    <source>
        <strain evidence="2 4">I ESC-2004</strain>
    </source>
</reference>
<dbReference type="OrthoDB" id="5946976at2759"/>
<dbReference type="InterPro" id="IPR001466">
    <property type="entry name" value="Beta-lactam-related"/>
</dbReference>
<dbReference type="GO" id="GO:0005739">
    <property type="term" value="C:mitochondrion"/>
    <property type="evidence" value="ECO:0007669"/>
    <property type="project" value="TreeGrafter"/>
</dbReference>
<dbReference type="PANTHER" id="PTHR46520:SF1">
    <property type="entry name" value="SERINE BETA-LACTAMASE-LIKE PROTEIN LACTB, MITOCHONDRIAL"/>
    <property type="match status" value="1"/>
</dbReference>
<keyword evidence="4" id="KW-1185">Reference proteome</keyword>
<sequence length="332" mass="36699">MKIASISKPITMAMVAKQWEAKKLDLDADVASFVEGWPTKTWDGEKVSVTARQLANHMSGVRNYLKLEGANQKPGVPEVCPDKMQYEEYFITDHFKDVNAAMGLFKNDALVSKPGTEFLYSNHGYTVLAACIESATKEKFTTYAKRFFKDLDMKNTYAEDDGTLMYNRSGQYTKTQSGVLINAPYVNPSFKIAGAGMWSSAIDLTKFGNAILSSYQNANASKYRTLLLPGTVRMLWTPAENVKCYWSQTGGYGLGWQTEPYDKKAGRIKDLNERFFVGHTGGTVGASSILWMLPSDGGGEGRPKGVVVAMISNLNVNMRDAATDIAKLFEDL</sequence>
<dbReference type="GO" id="GO:0008233">
    <property type="term" value="F:peptidase activity"/>
    <property type="evidence" value="ECO:0007669"/>
    <property type="project" value="TreeGrafter"/>
</dbReference>
<proteinExistence type="predicted"/>
<dbReference type="Pfam" id="PF00144">
    <property type="entry name" value="Beta-lactamase"/>
    <property type="match status" value="1"/>
</dbReference>
<dbReference type="STRING" id="283909.R7T453"/>
<dbReference type="OMA" id="WYKIDGE"/>
<dbReference type="EnsemblMetazoa" id="CapteT152088">
    <property type="protein sequence ID" value="CapteP152088"/>
    <property type="gene ID" value="CapteG152088"/>
</dbReference>
<dbReference type="PANTHER" id="PTHR46520">
    <property type="entry name" value="SERINE BETA-LACTAMASE-LIKE PROTEIN LACTB, MITOCHONDRIAL"/>
    <property type="match status" value="1"/>
</dbReference>
<accession>R7T453</accession>
<dbReference type="GO" id="GO:0006508">
    <property type="term" value="P:proteolysis"/>
    <property type="evidence" value="ECO:0007669"/>
    <property type="project" value="TreeGrafter"/>
</dbReference>
<dbReference type="EMBL" id="KB312277">
    <property type="protein sequence ID" value="ELT87536.1"/>
    <property type="molecule type" value="Genomic_DNA"/>
</dbReference>
<organism evidence="2">
    <name type="scientific">Capitella teleta</name>
    <name type="common">Polychaete worm</name>
    <dbReference type="NCBI Taxonomy" id="283909"/>
    <lineage>
        <taxon>Eukaryota</taxon>
        <taxon>Metazoa</taxon>
        <taxon>Spiralia</taxon>
        <taxon>Lophotrochozoa</taxon>
        <taxon>Annelida</taxon>
        <taxon>Polychaeta</taxon>
        <taxon>Sedentaria</taxon>
        <taxon>Scolecida</taxon>
        <taxon>Capitellidae</taxon>
        <taxon>Capitella</taxon>
    </lineage>
</organism>
<protein>
    <recommendedName>
        <fullName evidence="1">Beta-lactamase-related domain-containing protein</fullName>
    </recommendedName>
</protein>
<dbReference type="HOGENOM" id="CLU_020027_6_0_1"/>
<dbReference type="Gene3D" id="3.40.710.10">
    <property type="entry name" value="DD-peptidase/beta-lactamase superfamily"/>
    <property type="match status" value="1"/>
</dbReference>
<dbReference type="GO" id="GO:0019216">
    <property type="term" value="P:regulation of lipid metabolic process"/>
    <property type="evidence" value="ECO:0007669"/>
    <property type="project" value="TreeGrafter"/>
</dbReference>
<reference evidence="3" key="3">
    <citation type="submission" date="2015-06" db="UniProtKB">
        <authorList>
            <consortium name="EnsemblMetazoa"/>
        </authorList>
    </citation>
    <scope>IDENTIFICATION</scope>
</reference>
<dbReference type="SUPFAM" id="SSF56601">
    <property type="entry name" value="beta-lactamase/transpeptidase-like"/>
    <property type="match status" value="1"/>
</dbReference>
<feature type="domain" description="Beta-lactamase-related" evidence="1">
    <location>
        <begin position="2"/>
        <end position="326"/>
    </location>
</feature>
<dbReference type="AlphaFoldDB" id="R7T453"/>
<evidence type="ECO:0000259" key="1">
    <source>
        <dbReference type="Pfam" id="PF00144"/>
    </source>
</evidence>
<evidence type="ECO:0000313" key="4">
    <source>
        <dbReference type="Proteomes" id="UP000014760"/>
    </source>
</evidence>
<name>R7T453_CAPTE</name>
<dbReference type="InterPro" id="IPR052794">
    <property type="entry name" value="Mito_Ser_Protease_LACTB"/>
</dbReference>
<evidence type="ECO:0000313" key="2">
    <source>
        <dbReference type="EMBL" id="ELT87536.1"/>
    </source>
</evidence>
<dbReference type="Proteomes" id="UP000014760">
    <property type="component" value="Unassembled WGS sequence"/>
</dbReference>
<dbReference type="EMBL" id="AMQN01015836">
    <property type="status" value="NOT_ANNOTATED_CDS"/>
    <property type="molecule type" value="Genomic_DNA"/>
</dbReference>
<dbReference type="InterPro" id="IPR012338">
    <property type="entry name" value="Beta-lactam/transpept-like"/>
</dbReference>